<dbReference type="Proteomes" id="UP001497382">
    <property type="component" value="Unassembled WGS sequence"/>
</dbReference>
<proteinExistence type="predicted"/>
<evidence type="ECO:0000313" key="2">
    <source>
        <dbReference type="EMBL" id="CAL1272876.1"/>
    </source>
</evidence>
<keyword evidence="1" id="KW-0812">Transmembrane</keyword>
<keyword evidence="3" id="KW-1185">Reference proteome</keyword>
<feature type="transmembrane region" description="Helical" evidence="1">
    <location>
        <begin position="20"/>
        <end position="37"/>
    </location>
</feature>
<comment type="caution">
    <text evidence="2">The sequence shown here is derived from an EMBL/GenBank/DDBJ whole genome shotgun (WGS) entry which is preliminary data.</text>
</comment>
<organism evidence="2 3">
    <name type="scientific">Larinioides sclopetarius</name>
    <dbReference type="NCBI Taxonomy" id="280406"/>
    <lineage>
        <taxon>Eukaryota</taxon>
        <taxon>Metazoa</taxon>
        <taxon>Ecdysozoa</taxon>
        <taxon>Arthropoda</taxon>
        <taxon>Chelicerata</taxon>
        <taxon>Arachnida</taxon>
        <taxon>Araneae</taxon>
        <taxon>Araneomorphae</taxon>
        <taxon>Entelegynae</taxon>
        <taxon>Araneoidea</taxon>
        <taxon>Araneidae</taxon>
        <taxon>Larinioides</taxon>
    </lineage>
</organism>
<keyword evidence="1" id="KW-1133">Transmembrane helix</keyword>
<evidence type="ECO:0000256" key="1">
    <source>
        <dbReference type="SAM" id="Phobius"/>
    </source>
</evidence>
<protein>
    <submittedName>
        <fullName evidence="2">Uncharacterized protein</fullName>
    </submittedName>
</protein>
<accession>A0AAV1ZM89</accession>
<reference evidence="2 3" key="1">
    <citation type="submission" date="2024-04" db="EMBL/GenBank/DDBJ databases">
        <authorList>
            <person name="Rising A."/>
            <person name="Reimegard J."/>
            <person name="Sonavane S."/>
            <person name="Akerstrom W."/>
            <person name="Nylinder S."/>
            <person name="Hedman E."/>
            <person name="Kallberg Y."/>
        </authorList>
    </citation>
    <scope>NUCLEOTIDE SEQUENCE [LARGE SCALE GENOMIC DNA]</scope>
</reference>
<sequence length="78" mass="9061">MLAQGVRLFKQGMHEVPHMVVGSIVFALSGVALVFTGKRHEKYKGDRVFWKRRYVVVREENFDPSKQIIKPGQKFPIF</sequence>
<dbReference type="AlphaFoldDB" id="A0AAV1ZM89"/>
<dbReference type="EMBL" id="CAXIEN010000064">
    <property type="protein sequence ID" value="CAL1272876.1"/>
    <property type="molecule type" value="Genomic_DNA"/>
</dbReference>
<keyword evidence="1" id="KW-0472">Membrane</keyword>
<gene>
    <name evidence="2" type="ORF">LARSCL_LOCUS6630</name>
</gene>
<name>A0AAV1ZM89_9ARAC</name>
<evidence type="ECO:0000313" key="3">
    <source>
        <dbReference type="Proteomes" id="UP001497382"/>
    </source>
</evidence>